<evidence type="ECO:0000256" key="1">
    <source>
        <dbReference type="SAM" id="MobiDB-lite"/>
    </source>
</evidence>
<dbReference type="GO" id="GO:0006897">
    <property type="term" value="P:endocytosis"/>
    <property type="evidence" value="ECO:0007669"/>
    <property type="project" value="TreeGrafter"/>
</dbReference>
<dbReference type="InterPro" id="IPR008942">
    <property type="entry name" value="ENTH_VHS"/>
</dbReference>
<dbReference type="OrthoDB" id="10653242at2759"/>
<dbReference type="PROSITE" id="PS50942">
    <property type="entry name" value="ENTH"/>
    <property type="match status" value="1"/>
</dbReference>
<dbReference type="Pfam" id="PF01417">
    <property type="entry name" value="ENTH"/>
    <property type="match status" value="1"/>
</dbReference>
<dbReference type="Proteomes" id="UP000179807">
    <property type="component" value="Unassembled WGS sequence"/>
</dbReference>
<evidence type="ECO:0000259" key="2">
    <source>
        <dbReference type="PROSITE" id="PS50942"/>
    </source>
</evidence>
<feature type="compositionally biased region" description="Low complexity" evidence="1">
    <location>
        <begin position="255"/>
        <end position="265"/>
    </location>
</feature>
<reference evidence="3" key="1">
    <citation type="submission" date="2016-10" db="EMBL/GenBank/DDBJ databases">
        <authorList>
            <person name="Benchimol M."/>
            <person name="Almeida L.G."/>
            <person name="Vasconcelos A.T."/>
            <person name="Perreira-Neves A."/>
            <person name="Rosa I.A."/>
            <person name="Tasca T."/>
            <person name="Bogo M.R."/>
            <person name="de Souza W."/>
        </authorList>
    </citation>
    <scope>NUCLEOTIDE SEQUENCE [LARGE SCALE GENOMIC DNA]</scope>
    <source>
        <strain evidence="3">K</strain>
    </source>
</reference>
<feature type="compositionally biased region" description="Low complexity" evidence="1">
    <location>
        <begin position="226"/>
        <end position="240"/>
    </location>
</feature>
<dbReference type="GO" id="GO:0030125">
    <property type="term" value="C:clathrin vesicle coat"/>
    <property type="evidence" value="ECO:0007669"/>
    <property type="project" value="TreeGrafter"/>
</dbReference>
<dbReference type="Gene3D" id="1.25.40.90">
    <property type="match status" value="1"/>
</dbReference>
<dbReference type="RefSeq" id="XP_068347705.1">
    <property type="nucleotide sequence ID" value="XM_068512521.1"/>
</dbReference>
<proteinExistence type="predicted"/>
<feature type="compositionally biased region" description="Low complexity" evidence="1">
    <location>
        <begin position="272"/>
        <end position="381"/>
    </location>
</feature>
<comment type="caution">
    <text evidence="3">The sequence shown here is derived from an EMBL/GenBank/DDBJ whole genome shotgun (WGS) entry which is preliminary data.</text>
</comment>
<dbReference type="AlphaFoldDB" id="A0A1J4J5P2"/>
<gene>
    <name evidence="3" type="ORF">TRFO_39237</name>
</gene>
<feature type="region of interest" description="Disordered" evidence="1">
    <location>
        <begin position="448"/>
        <end position="501"/>
    </location>
</feature>
<feature type="region of interest" description="Disordered" evidence="1">
    <location>
        <begin position="176"/>
        <end position="381"/>
    </location>
</feature>
<dbReference type="PANTHER" id="PTHR12276:SF45">
    <property type="entry name" value="CLATHRIN INTERACTOR 1"/>
    <property type="match status" value="1"/>
</dbReference>
<evidence type="ECO:0000313" key="4">
    <source>
        <dbReference type="Proteomes" id="UP000179807"/>
    </source>
</evidence>
<dbReference type="PANTHER" id="PTHR12276">
    <property type="entry name" value="EPSIN/ENT-RELATED"/>
    <property type="match status" value="1"/>
</dbReference>
<feature type="domain" description="ENTH" evidence="2">
    <location>
        <begin position="17"/>
        <end position="152"/>
    </location>
</feature>
<dbReference type="GO" id="GO:0030276">
    <property type="term" value="F:clathrin binding"/>
    <property type="evidence" value="ECO:0007669"/>
    <property type="project" value="TreeGrafter"/>
</dbReference>
<dbReference type="SUPFAM" id="SSF48464">
    <property type="entry name" value="ENTH/VHS domain"/>
    <property type="match status" value="1"/>
</dbReference>
<name>A0A1J4J5P2_9EUKA</name>
<feature type="compositionally biased region" description="Low complexity" evidence="1">
    <location>
        <begin position="448"/>
        <end position="458"/>
    </location>
</feature>
<dbReference type="SMART" id="SM00273">
    <property type="entry name" value="ENTH"/>
    <property type="match status" value="1"/>
</dbReference>
<dbReference type="InterPro" id="IPR013809">
    <property type="entry name" value="ENTH"/>
</dbReference>
<dbReference type="GeneID" id="94847225"/>
<organism evidence="3 4">
    <name type="scientific">Tritrichomonas foetus</name>
    <dbReference type="NCBI Taxonomy" id="1144522"/>
    <lineage>
        <taxon>Eukaryota</taxon>
        <taxon>Metamonada</taxon>
        <taxon>Parabasalia</taxon>
        <taxon>Tritrichomonadida</taxon>
        <taxon>Tritrichomonadidae</taxon>
        <taxon>Tritrichomonas</taxon>
    </lineage>
</organism>
<dbReference type="VEuPathDB" id="TrichDB:TRFO_39237"/>
<feature type="compositionally biased region" description="Polar residues" evidence="1">
    <location>
        <begin position="208"/>
        <end position="225"/>
    </location>
</feature>
<dbReference type="GO" id="GO:0005886">
    <property type="term" value="C:plasma membrane"/>
    <property type="evidence" value="ECO:0007669"/>
    <property type="project" value="TreeGrafter"/>
</dbReference>
<protein>
    <recommendedName>
        <fullName evidence="2">ENTH domain-containing protein</fullName>
    </recommendedName>
</protein>
<dbReference type="EMBL" id="MLAK01001307">
    <property type="protein sequence ID" value="OHS94568.1"/>
    <property type="molecule type" value="Genomic_DNA"/>
</dbReference>
<keyword evidence="4" id="KW-1185">Reference proteome</keyword>
<accession>A0A1J4J5P2</accession>
<sequence>MASVLKWTKEKARKTEYMFKNKDDVQKRVLEATRDDDEQITDGEYLTVAKLTYNSAALTSIRKTLWKRFIRIQKAPVCCRKALQILDYCLRYGSPQVRQMILSGSGELQTVSNSHHFTSHKPREYMNEEQSRNLVQNLLALANNQAQYEEVRKNSESTLDRVKNHYVQPLEVKMKGSSAPYSAASPSMYSSNTSSSYNNPYKDEDSSSNKSGSGKHAQSASKSHPQQTTQAASAQIQYTSSDDEELEFDPREKSNQQQNKQLNSGNTGGGFQQQQQGFNMFNQQPQQQNSNPFQQQQQQQNSNPFQQQQQMQPKPQASPFQQPQQQPNSNPFQQQQSNPFQQQQQQQNVFGGYPQQQNAFGQQNAGYGQNNFGGQPAFPQQNYSQQNLQHQQYNFFQQQQQPPSADELLFGPSPTQQRQQPMQAPMQAQPDPNFDGILDFSNIPMQPMSQQPNQQSQNPGGGMFDEFGDLVDLDLQKRPQRAHGRPDTMERGYNQPITRPY</sequence>
<evidence type="ECO:0000313" key="3">
    <source>
        <dbReference type="EMBL" id="OHS94568.1"/>
    </source>
</evidence>
<feature type="compositionally biased region" description="Low complexity" evidence="1">
    <location>
        <begin position="177"/>
        <end position="200"/>
    </location>
</feature>
<dbReference type="GO" id="GO:0005768">
    <property type="term" value="C:endosome"/>
    <property type="evidence" value="ECO:0007669"/>
    <property type="project" value="TreeGrafter"/>
</dbReference>
<dbReference type="GO" id="GO:0005543">
    <property type="term" value="F:phospholipid binding"/>
    <property type="evidence" value="ECO:0007669"/>
    <property type="project" value="TreeGrafter"/>
</dbReference>